<name>A0A7S7NUG9_PALFE</name>
<dbReference type="Proteomes" id="UP000593892">
    <property type="component" value="Chromosome"/>
</dbReference>
<evidence type="ECO:0000313" key="1">
    <source>
        <dbReference type="EMBL" id="QOY89970.1"/>
    </source>
</evidence>
<dbReference type="KEGG" id="pfer:IRI77_08445"/>
<accession>A0A7S7NUG9</accession>
<proteinExistence type="predicted"/>
<evidence type="ECO:0000313" key="2">
    <source>
        <dbReference type="Proteomes" id="UP000593892"/>
    </source>
</evidence>
<gene>
    <name evidence="1" type="ORF">IRI77_08445</name>
</gene>
<reference evidence="1 2" key="1">
    <citation type="submission" date="2020-10" db="EMBL/GenBank/DDBJ databases">
        <title>Complete genome sequence of Paludibaculum fermentans P105T, a facultatively anaerobic acidobacterium capable of dissimilatory Fe(III) reduction.</title>
        <authorList>
            <person name="Dedysh S.N."/>
            <person name="Beletsky A.V."/>
            <person name="Kulichevskaya I.S."/>
            <person name="Mardanov A.V."/>
            <person name="Ravin N.V."/>
        </authorList>
    </citation>
    <scope>NUCLEOTIDE SEQUENCE [LARGE SCALE GENOMIC DNA]</scope>
    <source>
        <strain evidence="1 2">P105</strain>
    </source>
</reference>
<dbReference type="RefSeq" id="WP_194451633.1">
    <property type="nucleotide sequence ID" value="NZ_CP063849.1"/>
</dbReference>
<organism evidence="1 2">
    <name type="scientific">Paludibaculum fermentans</name>
    <dbReference type="NCBI Taxonomy" id="1473598"/>
    <lineage>
        <taxon>Bacteria</taxon>
        <taxon>Pseudomonadati</taxon>
        <taxon>Acidobacteriota</taxon>
        <taxon>Terriglobia</taxon>
        <taxon>Bryobacterales</taxon>
        <taxon>Bryobacteraceae</taxon>
        <taxon>Paludibaculum</taxon>
    </lineage>
</organism>
<protein>
    <submittedName>
        <fullName evidence="1">Uncharacterized protein</fullName>
    </submittedName>
</protein>
<dbReference type="EMBL" id="CP063849">
    <property type="protein sequence ID" value="QOY89970.1"/>
    <property type="molecule type" value="Genomic_DNA"/>
</dbReference>
<dbReference type="AlphaFoldDB" id="A0A7S7NUG9"/>
<sequence>MRTRLWGMVLGCGCLLWAQPPVAPTDEKVGEARGVNYGNYNLLQSWELGYRFRDVDGNLGKYRSDVNYGNGIRLLGSRLALRSRDGHGGWMDELVLSTQGLGNDPYQFANLRISKNGLYRYDLVWRSSEYFNPALAVANGQHAIDTNRQMQDHDFTLFPQGSVRFFLGFSRNLQEGAALTTVNVFDVRGDEFPLFAQVHRRQNEFRYGNELKLLGVKVNWMQSWELYREEMPVSLDGASAGNNPVDRTKLTDFQRTNPYKGTTPSFRLNLFREKGEHWAVNGRFSWSAGSRNFALDETALGTDRFGGARNRQVLVSGNARRPIATGNLTLSLFPTSKLTITNHTGFHSTRMEGDSTYVELENASLTTTYVNFDYLGIRNITNATDAQYQAKPWITFRGGYQYSNRQIRSVEQVTVENFPFAVRTEQTNKLNAGVAGIRLKPWKPFTVAVDGELGRQDRPFFPTSEKNYHAVSARALYRHGPLMLSALARSYTNNNSTSLFAHSARTRQYSFDGSWTPRDWVSVDAGYSKLHSYTATGLAYFLASTQINGDQSLFLSNLHTGHLGAHFSIRSRVDLYAGLSLTRDAGGNTPGGSTLALLRSVQTFPMEFDAPLARISVKILPKLRWNAGYQYYRYREDLLPLQNYRANTGYTSVLWTF</sequence>
<keyword evidence="2" id="KW-1185">Reference proteome</keyword>